<reference evidence="4 5" key="1">
    <citation type="submission" date="2021-05" db="EMBL/GenBank/DDBJ databases">
        <title>Phylogenetic classification of ten novel species belonging to the genus Bifidobacterium comprising B. colchicus sp. nov., B. abeli sp. nov., B. bicoloris sp. nov., B. guerezis sp. nov., B. rosaliae sp. nov., B. santillanensis sp. nov., B. argentati sp. nov., B. amazzoni sp. nov., B. pluviali sp. nov., and B. pinnaculum sp. nov.</title>
        <authorList>
            <person name="Lugli G.A."/>
            <person name="Ruiz Garcia L."/>
            <person name="Margolles A."/>
            <person name="Ventura M."/>
        </authorList>
    </citation>
    <scope>NUCLEOTIDE SEQUENCE [LARGE SCALE GENOMIC DNA]</scope>
    <source>
        <strain evidence="4 5">82T10</strain>
    </source>
</reference>
<proteinExistence type="predicted"/>
<evidence type="ECO:0000256" key="1">
    <source>
        <dbReference type="SAM" id="MobiDB-lite"/>
    </source>
</evidence>
<sequence length="1699" mass="185445">MADLPDECTKFNDAVNFCVKGKDGKGNDAWLNSTAMFARADGGWQFHVPDDYTYNGKKISVDNPLPSYIIGNWINGNSYDDKNLRVQTTVNGADHDYYLSYWDLDLSGYGNSQYQGSYTIYAKLPDDAVLPDGYTDHRVPIIVNLAKTENDEAALEKLLEKNRISTTQPANTKVNLFDYWLDKQDSKDYADSATVDDDGINVGHALKFRRSGFEDKNEKKYNQWTSYSGYPYRLNGANSQGMVQNTLDDSGYPKLNTAATAGTTDNGQQYAGADESLSYLFNPGEKSGSKASYTDVKNLFKVENGYYKFDSAENYAEYDHKENAFHVYNQGAVSSSNTINADGKRMTNFFPFNKASDVFTKDTTGKGITYDRSIEPYATGQPGRSGVFSDKVNINHYFGMTMETRFTQKYHGHTNSNENDTPTDNNNQVKYEFSGDDDVWVYVDGVLVADLGGIHNRDGFTINFATGDITVTNHQMDGQDPYNKPGTDTTFETSTLKQKFEDAGVDTSNFEGNTLPNNTSHTLKFFYLERGNTDSNCSLMFNLIDIPDNSVKKIDQYGNPVKGAGFKMYSAYSDYKIDSGQVPFAMGDTDANGVFGLTDPLTGDPRSLAALKTGGVTNILVKESKVPDGYRRAGWQNPHIKVVTKTVNGGDYTYLKSENENPYQSGSQVVTGLDVSVTGGGNKVTCGAAEQCDLTKGAMFAIVMKHKTNADGSDAGWYPVTGDTLNGWKIWDNPTQLMQTPSVIKRQIASRDATGNWHLKFDELPGDVEDYAFLGGGKYSINYYYTTDALDGGVINYTPIAATGLSRELSSTIYVSDIVNTLAVQKLDENGTPFKLTDKDGKDIPGNHAEFALYKDEDVAKNDDGKPTGVKDGGSAYATMTTRDYAKTSGDYFDKKSAVVFSGLTNGTYYVRETKAPTGYGLNSHWTKVVVNDNGVFADAGIANDNIKVQVGLGSVVKSLYPTVDGIIDKTLTNLTVGLKSADSTDMGDELNKENSLATAANNANANNTEGDQPNYLYGTNPDYTPSSEDGNCAKKNDDGLCTRFKDYSKGTEGTYAAAPPELKFGTMTLNGKSYKETPKAHYSHFPYYWAQQYGSLEKMMQSYGDYAYQDPDEAMSGRWESFLTGTGDEPHAMAVQTQGSDTVAHLSYHGLSSDAVFEYSPTRTKDANGQYIKNGKYDTNGTYVVNADNCTSDDSCEYELAYDKSDANYPDAFTADDDFSVDEGFPMLSVTQNYEDAQHGVSGADKQKLDNTELSGLFSGLTTIQVTDRGFSPLKISNVVVDLKDNTKKAGQDGTLPNPAPNAQFGFTITLKAGKGMSDVTDEYDYKLCTFDGTDPTQYNSQTCEPQTKTLSLKPVATTTGLWESIVRLFTARKAAAETNAYSGTLNLKDGQIAVFDELPETIDYTMTESSIPTPFYQKEVVAEDKDGTQVTPKSDDAISGNATGETKKDTNRHAHFVNTFGVEAQPGVIKKVTGMDWKGDKNFTFDLTRTTADGDAAKKVYRYKDGNKTTGVVEELSADGLTASTNGKIENGKTQSVNFPELVFNDTGTYTFKVAEETTDVPEGWKYDTTGISGTDKGRVTIKVAQEEGHEPTVTLTYGAGAGTGDKSTFVNSFATVTALPLTGGNAAARLWLGIGGVLLACCMAVYAAMNRKRAMAGMISAGGSRGLHGTRIARNMRDIVHDLRSRGTGKHSRTSR</sequence>
<evidence type="ECO:0000313" key="5">
    <source>
        <dbReference type="Proteomes" id="UP000700815"/>
    </source>
</evidence>
<feature type="region of interest" description="Disordered" evidence="1">
    <location>
        <begin position="1427"/>
        <end position="1450"/>
    </location>
</feature>
<organism evidence="4 5">
    <name type="scientific">Bifidobacterium miconis</name>
    <dbReference type="NCBI Taxonomy" id="2834435"/>
    <lineage>
        <taxon>Bacteria</taxon>
        <taxon>Bacillati</taxon>
        <taxon>Actinomycetota</taxon>
        <taxon>Actinomycetes</taxon>
        <taxon>Bifidobacteriales</taxon>
        <taxon>Bifidobacteriaceae</taxon>
        <taxon>Bifidobacterium</taxon>
    </lineage>
</organism>
<evidence type="ECO:0000259" key="3">
    <source>
        <dbReference type="PROSITE" id="PS51820"/>
    </source>
</evidence>
<dbReference type="InterPro" id="IPR037524">
    <property type="entry name" value="PA14/GLEYA"/>
</dbReference>
<feature type="transmembrane region" description="Helical" evidence="2">
    <location>
        <begin position="1633"/>
        <end position="1652"/>
    </location>
</feature>
<keyword evidence="2" id="KW-0472">Membrane</keyword>
<gene>
    <name evidence="4" type="ORF">KIH79_02560</name>
</gene>
<keyword evidence="5" id="KW-1185">Reference proteome</keyword>
<feature type="domain" description="PA14" evidence="3">
    <location>
        <begin position="363"/>
        <end position="555"/>
    </location>
</feature>
<accession>A0ABS6WF41</accession>
<name>A0ABS6WF41_9BIFI</name>
<protein>
    <recommendedName>
        <fullName evidence="3">PA14 domain-containing protein</fullName>
    </recommendedName>
</protein>
<dbReference type="Proteomes" id="UP000700815">
    <property type="component" value="Unassembled WGS sequence"/>
</dbReference>
<dbReference type="InterPro" id="IPR041033">
    <property type="entry name" value="SpaA_PFL_dom_1"/>
</dbReference>
<keyword evidence="2" id="KW-0812">Transmembrane</keyword>
<keyword evidence="2" id="KW-1133">Transmembrane helix</keyword>
<comment type="caution">
    <text evidence="4">The sequence shown here is derived from an EMBL/GenBank/DDBJ whole genome shotgun (WGS) entry which is preliminary data.</text>
</comment>
<evidence type="ECO:0000256" key="2">
    <source>
        <dbReference type="SAM" id="Phobius"/>
    </source>
</evidence>
<dbReference type="Pfam" id="PF17802">
    <property type="entry name" value="SpaA"/>
    <property type="match status" value="1"/>
</dbReference>
<evidence type="ECO:0000313" key="4">
    <source>
        <dbReference type="EMBL" id="MBW3091851.1"/>
    </source>
</evidence>
<dbReference type="RefSeq" id="WP_219057957.1">
    <property type="nucleotide sequence ID" value="NZ_JAHBBH010000004.1"/>
</dbReference>
<dbReference type="EMBL" id="JAHBBH010000004">
    <property type="protein sequence ID" value="MBW3091851.1"/>
    <property type="molecule type" value="Genomic_DNA"/>
</dbReference>
<dbReference type="PROSITE" id="PS51820">
    <property type="entry name" value="PA14"/>
    <property type="match status" value="1"/>
</dbReference>